<dbReference type="PANTHER" id="PTHR20963">
    <property type="entry name" value="MULTIPLE INOSITOL POLYPHOSPHATE PHOSPHATASE-RELATED"/>
    <property type="match status" value="1"/>
</dbReference>
<dbReference type="CDD" id="cd07061">
    <property type="entry name" value="HP_HAP_like"/>
    <property type="match status" value="1"/>
</dbReference>
<feature type="signal peptide" evidence="18">
    <location>
        <begin position="1"/>
        <end position="22"/>
    </location>
</feature>
<feature type="active site" description="Nucleophile" evidence="16">
    <location>
        <position position="73"/>
    </location>
</feature>
<dbReference type="GO" id="GO:0005576">
    <property type="term" value="C:extracellular region"/>
    <property type="evidence" value="ECO:0007669"/>
    <property type="project" value="UniProtKB-SubCell"/>
</dbReference>
<protein>
    <recommendedName>
        <fullName evidence="14">Phytase A</fullName>
    </recommendedName>
    <alternativeName>
        <fullName evidence="15">Histidine acid phosphatase phyA</fullName>
    </alternativeName>
    <alternativeName>
        <fullName evidence="8">Myo-inositol hexakisphosphate phosphohydrolase A</fullName>
    </alternativeName>
    <alternativeName>
        <fullName evidence="7">Myo-inositol-hexaphosphate 3-phosphohydrolase A</fullName>
    </alternativeName>
</protein>
<dbReference type="InterPro" id="IPR029033">
    <property type="entry name" value="His_PPase_superfam"/>
</dbReference>
<evidence type="ECO:0000256" key="12">
    <source>
        <dbReference type="ARBA" id="ARBA00043748"/>
    </source>
</evidence>
<accession>A0A4Y7TPA8</accession>
<evidence type="ECO:0000256" key="13">
    <source>
        <dbReference type="ARBA" id="ARBA00043788"/>
    </source>
</evidence>
<feature type="disulfide bond" evidence="17">
    <location>
        <begin position="62"/>
        <end position="387"/>
    </location>
</feature>
<dbReference type="InterPro" id="IPR016274">
    <property type="entry name" value="Histidine_acid_Pase_euk"/>
</dbReference>
<evidence type="ECO:0000256" key="3">
    <source>
        <dbReference type="ARBA" id="ARBA00022525"/>
    </source>
</evidence>
<evidence type="ECO:0000256" key="2">
    <source>
        <dbReference type="ARBA" id="ARBA00011245"/>
    </source>
</evidence>
<evidence type="ECO:0000256" key="11">
    <source>
        <dbReference type="ARBA" id="ARBA00043721"/>
    </source>
</evidence>
<feature type="disulfide bond" evidence="17">
    <location>
        <begin position="198"/>
        <end position="460"/>
    </location>
</feature>
<evidence type="ECO:0000256" key="6">
    <source>
        <dbReference type="ARBA" id="ARBA00023180"/>
    </source>
</evidence>
<keyword evidence="20" id="KW-1185">Reference proteome</keyword>
<comment type="catalytic activity">
    <reaction evidence="13">
        <text>1D-myo-inositol hexakisphosphate + H2O = 1D-myo-inositol 1,2,4,5,6-pentakisphosphate + phosphate</text>
        <dbReference type="Rhea" id="RHEA:16989"/>
        <dbReference type="ChEBI" id="CHEBI:15377"/>
        <dbReference type="ChEBI" id="CHEBI:43474"/>
        <dbReference type="ChEBI" id="CHEBI:57798"/>
        <dbReference type="ChEBI" id="CHEBI:58130"/>
        <dbReference type="EC" id="3.1.3.8"/>
    </reaction>
    <physiologicalReaction direction="left-to-right" evidence="13">
        <dbReference type="Rhea" id="RHEA:16990"/>
    </physiologicalReaction>
</comment>
<keyword evidence="6" id="KW-0325">Glycoprotein</keyword>
<dbReference type="OrthoDB" id="6509975at2759"/>
<comment type="caution">
    <text evidence="19">The sequence shown here is derived from an EMBL/GenBank/DDBJ whole genome shotgun (WGS) entry which is preliminary data.</text>
</comment>
<sequence>MGFASLVLVFVLTTYTRLYVAGSSPNLAGKRTIPAPTEIQSLWGAYTPYFPVSLYESPPRKCEINQVNIIQRHGARFPTSGATDRIHKALKKIQSASEVNDDKLLFVKDYQYTLGVADLLPFGAYQSAESGALAYDRYRKLVSKGNLPFVRASGSDRVVDSATNWTAGFAAASSNIYQPKLSVILNENLNDTLEDAMCPNAGEPDEQVEIWTNIFAAPIANRLNSLAPGANLLPADIVSLMSLCAFESIALERMSSWCGVFTGKEFGQYEYYSDVEKYYNRGYGQPLGPVQGVGYINELLARLTGQPVQDHTQTNHTLTSSALTFPLDRSIYADFSHDNLMIAVYSAMGLFRQNSHLDPTAPDLKNTWITSKLTPFSGRLIIERLRCSGQPSQGRTRTLAKKGEIGAQVRKETFVRVLVNDAVQPLDFCGADKHGLCALDAFVESQAYARHDGDGDFEKCYEGVSTLARLAIVQVGRLLRPNRDMDDVDTN</sequence>
<dbReference type="Proteomes" id="UP000298030">
    <property type="component" value="Unassembled WGS sequence"/>
</dbReference>
<dbReference type="GO" id="GO:0003993">
    <property type="term" value="F:acid phosphatase activity"/>
    <property type="evidence" value="ECO:0007669"/>
    <property type="project" value="TreeGrafter"/>
</dbReference>
<dbReference type="PROSITE" id="PS00616">
    <property type="entry name" value="HIS_ACID_PHOSPHAT_1"/>
    <property type="match status" value="1"/>
</dbReference>
<evidence type="ECO:0000256" key="15">
    <source>
        <dbReference type="ARBA" id="ARBA00044262"/>
    </source>
</evidence>
<comment type="subcellular location">
    <subcellularLocation>
        <location evidence="1">Secreted</location>
    </subcellularLocation>
</comment>
<keyword evidence="5 17" id="KW-1015">Disulfide bond</keyword>
<comment type="catalytic activity">
    <reaction evidence="11">
        <text>1D-myo-inositol 1,2,6-trisphosphate + H2O = 1D-myo-inositol 1,2-bisphosphate + phosphate</text>
        <dbReference type="Rhea" id="RHEA:77131"/>
        <dbReference type="ChEBI" id="CHEBI:15377"/>
        <dbReference type="ChEBI" id="CHEBI:43474"/>
        <dbReference type="ChEBI" id="CHEBI:195537"/>
        <dbReference type="ChEBI" id="CHEBI:195539"/>
    </reaction>
    <physiologicalReaction direction="left-to-right" evidence="11">
        <dbReference type="Rhea" id="RHEA:77132"/>
    </physiologicalReaction>
</comment>
<evidence type="ECO:0000256" key="8">
    <source>
        <dbReference type="ARBA" id="ARBA00042300"/>
    </source>
</evidence>
<evidence type="ECO:0000313" key="19">
    <source>
        <dbReference type="EMBL" id="TEB35748.1"/>
    </source>
</evidence>
<comment type="catalytic activity">
    <reaction evidence="10">
        <text>1D-myo-inositol 1,2-bisphosphate + H2O = 1D-myo-inositol 2-phosphate + phosphate</text>
        <dbReference type="Rhea" id="RHEA:77135"/>
        <dbReference type="ChEBI" id="CHEBI:15377"/>
        <dbReference type="ChEBI" id="CHEBI:43474"/>
        <dbReference type="ChEBI" id="CHEBI:84142"/>
        <dbReference type="ChEBI" id="CHEBI:195539"/>
    </reaction>
    <physiologicalReaction direction="left-to-right" evidence="10">
        <dbReference type="Rhea" id="RHEA:77136"/>
    </physiologicalReaction>
</comment>
<dbReference type="PROSITE" id="PS00778">
    <property type="entry name" value="HIS_ACID_PHOSPHAT_2"/>
    <property type="match status" value="1"/>
</dbReference>
<dbReference type="PANTHER" id="PTHR20963:SF24">
    <property type="entry name" value="3-PHYTASE B"/>
    <property type="match status" value="1"/>
</dbReference>
<evidence type="ECO:0000256" key="14">
    <source>
        <dbReference type="ARBA" id="ARBA00044106"/>
    </source>
</evidence>
<evidence type="ECO:0000256" key="1">
    <source>
        <dbReference type="ARBA" id="ARBA00004613"/>
    </source>
</evidence>
<comment type="catalytic activity">
    <reaction evidence="12">
        <text>1D-myo-inositol 1,2,4,5,6-pentakisphosphate + H2O = 1D-myo-inositol 1,2,5,6-tetrakisphosphate + phosphate</text>
        <dbReference type="Rhea" id="RHEA:77115"/>
        <dbReference type="ChEBI" id="CHEBI:15377"/>
        <dbReference type="ChEBI" id="CHEBI:43474"/>
        <dbReference type="ChEBI" id="CHEBI:57798"/>
        <dbReference type="ChEBI" id="CHEBI:195535"/>
    </reaction>
    <physiologicalReaction direction="left-to-right" evidence="12">
        <dbReference type="Rhea" id="RHEA:77116"/>
    </physiologicalReaction>
</comment>
<organism evidence="19 20">
    <name type="scientific">Coprinellus micaceus</name>
    <name type="common">Glistening ink-cap mushroom</name>
    <name type="synonym">Coprinus micaceus</name>
    <dbReference type="NCBI Taxonomy" id="71717"/>
    <lineage>
        <taxon>Eukaryota</taxon>
        <taxon>Fungi</taxon>
        <taxon>Dikarya</taxon>
        <taxon>Basidiomycota</taxon>
        <taxon>Agaricomycotina</taxon>
        <taxon>Agaricomycetes</taxon>
        <taxon>Agaricomycetidae</taxon>
        <taxon>Agaricales</taxon>
        <taxon>Agaricineae</taxon>
        <taxon>Psathyrellaceae</taxon>
        <taxon>Coprinellus</taxon>
    </lineage>
</organism>
<dbReference type="Pfam" id="PF00328">
    <property type="entry name" value="His_Phos_2"/>
    <property type="match status" value="1"/>
</dbReference>
<name>A0A4Y7TPA8_COPMI</name>
<feature type="chain" id="PRO_5021305436" description="Phytase A" evidence="18">
    <location>
        <begin position="23"/>
        <end position="491"/>
    </location>
</feature>
<dbReference type="InterPro" id="IPR000560">
    <property type="entry name" value="His_Pase_clade-2"/>
</dbReference>
<evidence type="ECO:0000256" key="9">
    <source>
        <dbReference type="ARBA" id="ARBA00043670"/>
    </source>
</evidence>
<dbReference type="AlphaFoldDB" id="A0A4Y7TPA8"/>
<evidence type="ECO:0000256" key="4">
    <source>
        <dbReference type="ARBA" id="ARBA00022801"/>
    </source>
</evidence>
<keyword evidence="4" id="KW-0378">Hydrolase</keyword>
<evidence type="ECO:0000313" key="20">
    <source>
        <dbReference type="Proteomes" id="UP000298030"/>
    </source>
</evidence>
<gene>
    <name evidence="19" type="ORF">FA13DRAFT_1624751</name>
</gene>
<dbReference type="PIRSF" id="PIRSF000894">
    <property type="entry name" value="Acid_phosphatase"/>
    <property type="match status" value="1"/>
</dbReference>
<dbReference type="GO" id="GO:0016158">
    <property type="term" value="F:inositol hexakisphosphate 3-phosphatase activity"/>
    <property type="evidence" value="ECO:0007669"/>
    <property type="project" value="UniProtKB-EC"/>
</dbReference>
<feature type="active site" description="Proton donor" evidence="16">
    <location>
        <position position="338"/>
    </location>
</feature>
<evidence type="ECO:0000256" key="10">
    <source>
        <dbReference type="ARBA" id="ARBA00043675"/>
    </source>
</evidence>
<feature type="disulfide bond" evidence="17">
    <location>
        <begin position="429"/>
        <end position="437"/>
    </location>
</feature>
<reference evidence="19 20" key="1">
    <citation type="journal article" date="2019" name="Nat. Ecol. Evol.">
        <title>Megaphylogeny resolves global patterns of mushroom evolution.</title>
        <authorList>
            <person name="Varga T."/>
            <person name="Krizsan K."/>
            <person name="Foldi C."/>
            <person name="Dima B."/>
            <person name="Sanchez-Garcia M."/>
            <person name="Sanchez-Ramirez S."/>
            <person name="Szollosi G.J."/>
            <person name="Szarkandi J.G."/>
            <person name="Papp V."/>
            <person name="Albert L."/>
            <person name="Andreopoulos W."/>
            <person name="Angelini C."/>
            <person name="Antonin V."/>
            <person name="Barry K.W."/>
            <person name="Bougher N.L."/>
            <person name="Buchanan P."/>
            <person name="Buyck B."/>
            <person name="Bense V."/>
            <person name="Catcheside P."/>
            <person name="Chovatia M."/>
            <person name="Cooper J."/>
            <person name="Damon W."/>
            <person name="Desjardin D."/>
            <person name="Finy P."/>
            <person name="Geml J."/>
            <person name="Haridas S."/>
            <person name="Hughes K."/>
            <person name="Justo A."/>
            <person name="Karasinski D."/>
            <person name="Kautmanova I."/>
            <person name="Kiss B."/>
            <person name="Kocsube S."/>
            <person name="Kotiranta H."/>
            <person name="LaButti K.M."/>
            <person name="Lechner B.E."/>
            <person name="Liimatainen K."/>
            <person name="Lipzen A."/>
            <person name="Lukacs Z."/>
            <person name="Mihaltcheva S."/>
            <person name="Morgado L.N."/>
            <person name="Niskanen T."/>
            <person name="Noordeloos M.E."/>
            <person name="Ohm R.A."/>
            <person name="Ortiz-Santana B."/>
            <person name="Ovrebo C."/>
            <person name="Racz N."/>
            <person name="Riley R."/>
            <person name="Savchenko A."/>
            <person name="Shiryaev A."/>
            <person name="Soop K."/>
            <person name="Spirin V."/>
            <person name="Szebenyi C."/>
            <person name="Tomsovsky M."/>
            <person name="Tulloss R.E."/>
            <person name="Uehling J."/>
            <person name="Grigoriev I.V."/>
            <person name="Vagvolgyi C."/>
            <person name="Papp T."/>
            <person name="Martin F.M."/>
            <person name="Miettinen O."/>
            <person name="Hibbett D.S."/>
            <person name="Nagy L.G."/>
        </authorList>
    </citation>
    <scope>NUCLEOTIDE SEQUENCE [LARGE SCALE GENOMIC DNA]</scope>
    <source>
        <strain evidence="19 20">FP101781</strain>
    </source>
</reference>
<keyword evidence="18" id="KW-0732">Signal</keyword>
<evidence type="ECO:0000256" key="17">
    <source>
        <dbReference type="PIRSR" id="PIRSR000894-2"/>
    </source>
</evidence>
<dbReference type="InterPro" id="IPR033379">
    <property type="entry name" value="Acid_Pase_AS"/>
</dbReference>
<proteinExistence type="predicted"/>
<feature type="disulfide bond" evidence="17">
    <location>
        <begin position="244"/>
        <end position="258"/>
    </location>
</feature>
<evidence type="ECO:0000256" key="16">
    <source>
        <dbReference type="PIRSR" id="PIRSR000894-1"/>
    </source>
</evidence>
<dbReference type="SUPFAM" id="SSF53254">
    <property type="entry name" value="Phosphoglycerate mutase-like"/>
    <property type="match status" value="1"/>
</dbReference>
<dbReference type="Gene3D" id="3.40.50.1240">
    <property type="entry name" value="Phosphoglycerate mutase-like"/>
    <property type="match status" value="1"/>
</dbReference>
<evidence type="ECO:0000256" key="7">
    <source>
        <dbReference type="ARBA" id="ARBA00041857"/>
    </source>
</evidence>
<dbReference type="EMBL" id="QPFP01000007">
    <property type="protein sequence ID" value="TEB35748.1"/>
    <property type="molecule type" value="Genomic_DNA"/>
</dbReference>
<comment type="subunit">
    <text evidence="2">Monomer.</text>
</comment>
<evidence type="ECO:0000256" key="18">
    <source>
        <dbReference type="SAM" id="SignalP"/>
    </source>
</evidence>
<comment type="catalytic activity">
    <reaction evidence="9">
        <text>1D-myo-inositol 1,2,5,6-tetrakisphosphate + H2O = 1D-myo-inositol 1,2,6-trisphosphate + phosphate</text>
        <dbReference type="Rhea" id="RHEA:77119"/>
        <dbReference type="ChEBI" id="CHEBI:15377"/>
        <dbReference type="ChEBI" id="CHEBI:43474"/>
        <dbReference type="ChEBI" id="CHEBI:195535"/>
        <dbReference type="ChEBI" id="CHEBI:195537"/>
    </reaction>
    <physiologicalReaction direction="left-to-right" evidence="9">
        <dbReference type="Rhea" id="RHEA:77120"/>
    </physiologicalReaction>
</comment>
<evidence type="ECO:0000256" key="5">
    <source>
        <dbReference type="ARBA" id="ARBA00023157"/>
    </source>
</evidence>
<keyword evidence="3" id="KW-0964">Secreted</keyword>
<dbReference type="STRING" id="71717.A0A4Y7TPA8"/>